<dbReference type="InterPro" id="IPR025789">
    <property type="entry name" value="DOT1_dom"/>
</dbReference>
<organism evidence="2">
    <name type="scientific">Haptolina ericina</name>
    <dbReference type="NCBI Taxonomy" id="156174"/>
    <lineage>
        <taxon>Eukaryota</taxon>
        <taxon>Haptista</taxon>
        <taxon>Haptophyta</taxon>
        <taxon>Prymnesiophyceae</taxon>
        <taxon>Prymnesiales</taxon>
        <taxon>Prymnesiaceae</taxon>
        <taxon>Haptolina</taxon>
    </lineage>
</organism>
<dbReference type="SUPFAM" id="SSF53335">
    <property type="entry name" value="S-adenosyl-L-methionine-dependent methyltransferases"/>
    <property type="match status" value="1"/>
</dbReference>
<feature type="domain" description="DOT1" evidence="1">
    <location>
        <begin position="36"/>
        <end position="73"/>
    </location>
</feature>
<dbReference type="InterPro" id="IPR029063">
    <property type="entry name" value="SAM-dependent_MTases_sf"/>
</dbReference>
<dbReference type="Pfam" id="PF08123">
    <property type="entry name" value="DOT1"/>
    <property type="match status" value="1"/>
</dbReference>
<gene>
    <name evidence="2" type="ORF">HERI1096_LOCUS4408</name>
</gene>
<accession>A0A7S3AH73</accession>
<evidence type="ECO:0000313" key="2">
    <source>
        <dbReference type="EMBL" id="CAE0103750.1"/>
    </source>
</evidence>
<reference evidence="2" key="1">
    <citation type="submission" date="2021-01" db="EMBL/GenBank/DDBJ databases">
        <authorList>
            <person name="Corre E."/>
            <person name="Pelletier E."/>
            <person name="Niang G."/>
            <person name="Scheremetjew M."/>
            <person name="Finn R."/>
            <person name="Kale V."/>
            <person name="Holt S."/>
            <person name="Cochrane G."/>
            <person name="Meng A."/>
            <person name="Brown T."/>
            <person name="Cohen L."/>
        </authorList>
    </citation>
    <scope>NUCLEOTIDE SEQUENCE</scope>
    <source>
        <strain evidence="2">CCMP281</strain>
    </source>
</reference>
<dbReference type="AlphaFoldDB" id="A0A7S3AH73"/>
<evidence type="ECO:0000259" key="1">
    <source>
        <dbReference type="Pfam" id="PF08123"/>
    </source>
</evidence>
<sequence>MATLATRLGLGPVRQPCLAHYLSMYSAPCLTTATTSRQDSHFADLGSGCGRAVFQAAEDFGVASACGVELAPSRHARALALLDHAPPDITRRVEFFCGDVASDAVWAADGPLQRTTDVWLCSLCFDAALLEALALRISASETVQRVATLKPFSCVRSSGVDSESLDESGLCGFHEEVKEPCEMSWSVGLLVASAETEWTHPGVPVHIYTRN</sequence>
<protein>
    <recommendedName>
        <fullName evidence="1">DOT1 domain-containing protein</fullName>
    </recommendedName>
</protein>
<dbReference type="Gene3D" id="3.40.50.150">
    <property type="entry name" value="Vaccinia Virus protein VP39"/>
    <property type="match status" value="1"/>
</dbReference>
<dbReference type="GO" id="GO:0031151">
    <property type="term" value="F:histone H3K79 methyltransferase activity"/>
    <property type="evidence" value="ECO:0007669"/>
    <property type="project" value="InterPro"/>
</dbReference>
<name>A0A7S3AH73_9EUKA</name>
<dbReference type="EMBL" id="HBHX01007967">
    <property type="protein sequence ID" value="CAE0103750.1"/>
    <property type="molecule type" value="Transcribed_RNA"/>
</dbReference>
<proteinExistence type="predicted"/>